<comment type="caution">
    <text evidence="2">The sequence shown here is derived from an EMBL/GenBank/DDBJ whole genome shotgun (WGS) entry which is preliminary data.</text>
</comment>
<protein>
    <submittedName>
        <fullName evidence="2">Uncharacterized protein</fullName>
    </submittedName>
</protein>
<keyword evidence="1" id="KW-0472">Membrane</keyword>
<dbReference type="AlphaFoldDB" id="A0A0F9MJ10"/>
<keyword evidence="1" id="KW-0812">Transmembrane</keyword>
<gene>
    <name evidence="2" type="ORF">LCGC14_1149750</name>
</gene>
<evidence type="ECO:0000313" key="2">
    <source>
        <dbReference type="EMBL" id="KKM99236.1"/>
    </source>
</evidence>
<sequence>MIVLNKLYICFVIIILSYAYVTAYERILQTEKIRLGQPISDEKEPSLTERFSEVPAYKAYLTCLIEMAKGKFIHEKTIWEKASEEGLQVEGKTISRVYSRSLLQRLVKQGKAIKGQKLGTWKYNANGMEEVKTESNQ</sequence>
<reference evidence="2" key="1">
    <citation type="journal article" date="2015" name="Nature">
        <title>Complex archaea that bridge the gap between prokaryotes and eukaryotes.</title>
        <authorList>
            <person name="Spang A."/>
            <person name="Saw J.H."/>
            <person name="Jorgensen S.L."/>
            <person name="Zaremba-Niedzwiedzka K."/>
            <person name="Martijn J."/>
            <person name="Lind A.E."/>
            <person name="van Eijk R."/>
            <person name="Schleper C."/>
            <person name="Guy L."/>
            <person name="Ettema T.J."/>
        </authorList>
    </citation>
    <scope>NUCLEOTIDE SEQUENCE</scope>
</reference>
<dbReference type="EMBL" id="LAZR01005520">
    <property type="protein sequence ID" value="KKM99236.1"/>
    <property type="molecule type" value="Genomic_DNA"/>
</dbReference>
<proteinExistence type="predicted"/>
<feature type="transmembrane region" description="Helical" evidence="1">
    <location>
        <begin position="6"/>
        <end position="24"/>
    </location>
</feature>
<name>A0A0F9MJ10_9ZZZZ</name>
<organism evidence="2">
    <name type="scientific">marine sediment metagenome</name>
    <dbReference type="NCBI Taxonomy" id="412755"/>
    <lineage>
        <taxon>unclassified sequences</taxon>
        <taxon>metagenomes</taxon>
        <taxon>ecological metagenomes</taxon>
    </lineage>
</organism>
<evidence type="ECO:0000256" key="1">
    <source>
        <dbReference type="SAM" id="Phobius"/>
    </source>
</evidence>
<accession>A0A0F9MJ10</accession>
<keyword evidence="1" id="KW-1133">Transmembrane helix</keyword>